<dbReference type="AlphaFoldDB" id="A0A414SKA8"/>
<name>A0A414SKA8_9FIRM</name>
<reference evidence="1 2" key="1">
    <citation type="submission" date="2018-08" db="EMBL/GenBank/DDBJ databases">
        <title>A genome reference for cultivated species of the human gut microbiota.</title>
        <authorList>
            <person name="Zou Y."/>
            <person name="Xue W."/>
            <person name="Luo G."/>
        </authorList>
    </citation>
    <scope>NUCLEOTIDE SEQUENCE [LARGE SCALE GENOMIC DNA]</scope>
    <source>
        <strain evidence="1 2">AM22-9LB</strain>
    </source>
</reference>
<sequence length="146" mass="17856">MYEKISDEIIRLEKVKKLKQKILSEINVSLNRYRNMIFKNPNDKSCEFFIKQSFVLLKLKEYIEYKYSFMDYQYRNIDRDIIIYTISDKDLNIWSQEDYSFVTRFLVESERIDYDVSQLLNDKYFGYSFTDISESILYDKKQNKTA</sequence>
<gene>
    <name evidence="1" type="ORF">DW272_02000</name>
</gene>
<proteinExistence type="predicted"/>
<accession>A0A414SKA8</accession>
<protein>
    <submittedName>
        <fullName evidence="1">Uncharacterized protein</fullName>
    </submittedName>
</protein>
<evidence type="ECO:0000313" key="2">
    <source>
        <dbReference type="Proteomes" id="UP000284220"/>
    </source>
</evidence>
<dbReference type="EMBL" id="QRHZ01000001">
    <property type="protein sequence ID" value="RHG20001.1"/>
    <property type="molecule type" value="Genomic_DNA"/>
</dbReference>
<evidence type="ECO:0000313" key="1">
    <source>
        <dbReference type="EMBL" id="RHG20001.1"/>
    </source>
</evidence>
<dbReference type="RefSeq" id="WP_118197323.1">
    <property type="nucleotide sequence ID" value="NZ_QRHZ01000001.1"/>
</dbReference>
<organism evidence="1 2">
    <name type="scientific">Blautia obeum</name>
    <dbReference type="NCBI Taxonomy" id="40520"/>
    <lineage>
        <taxon>Bacteria</taxon>
        <taxon>Bacillati</taxon>
        <taxon>Bacillota</taxon>
        <taxon>Clostridia</taxon>
        <taxon>Lachnospirales</taxon>
        <taxon>Lachnospiraceae</taxon>
        <taxon>Blautia</taxon>
    </lineage>
</organism>
<comment type="caution">
    <text evidence="1">The sequence shown here is derived from an EMBL/GenBank/DDBJ whole genome shotgun (WGS) entry which is preliminary data.</text>
</comment>
<dbReference type="Proteomes" id="UP000284220">
    <property type="component" value="Unassembled WGS sequence"/>
</dbReference>